<dbReference type="InterPro" id="IPR012340">
    <property type="entry name" value="NA-bd_OB-fold"/>
</dbReference>
<gene>
    <name evidence="1" type="ORF">GAH_00389</name>
</gene>
<dbReference type="InParanoid" id="A0A0F7IF50"/>
<keyword evidence="2" id="KW-1185">Reference proteome</keyword>
<dbReference type="Pfam" id="PF02598">
    <property type="entry name" value="Methyltrn_RNA_3"/>
    <property type="match status" value="1"/>
</dbReference>
<dbReference type="HOGENOM" id="CLU_017233_1_0_2"/>
<dbReference type="PANTHER" id="PTHR12150:SF13">
    <property type="entry name" value="METHYLTRANSFERASE C9ORF114-RELATED"/>
    <property type="match status" value="1"/>
</dbReference>
<dbReference type="Gene3D" id="3.40.1280.10">
    <property type="match status" value="1"/>
</dbReference>
<dbReference type="STRING" id="113653.GAH_00389"/>
<organism evidence="1 2">
    <name type="scientific">Geoglobus ahangari</name>
    <dbReference type="NCBI Taxonomy" id="113653"/>
    <lineage>
        <taxon>Archaea</taxon>
        <taxon>Methanobacteriati</taxon>
        <taxon>Methanobacteriota</taxon>
        <taxon>Archaeoglobi</taxon>
        <taxon>Archaeoglobales</taxon>
        <taxon>Archaeoglobaceae</taxon>
        <taxon>Geoglobus</taxon>
    </lineage>
</organism>
<dbReference type="PANTHER" id="PTHR12150">
    <property type="entry name" value="CLASS IV SAM-BINDING METHYLTRANSFERASE-RELATED"/>
    <property type="match status" value="1"/>
</dbReference>
<dbReference type="Proteomes" id="UP000034723">
    <property type="component" value="Chromosome"/>
</dbReference>
<dbReference type="AlphaFoldDB" id="A0A0F7IF50"/>
<dbReference type="Gene3D" id="2.40.50.140">
    <property type="entry name" value="Nucleic acid-binding proteins"/>
    <property type="match status" value="1"/>
</dbReference>
<evidence type="ECO:0008006" key="3">
    <source>
        <dbReference type="Google" id="ProtNLM"/>
    </source>
</evidence>
<dbReference type="SUPFAM" id="SSF50249">
    <property type="entry name" value="Nucleic acid-binding proteins"/>
    <property type="match status" value="1"/>
</dbReference>
<accession>A0A0F7IF50</accession>
<sequence>MEIAIPSSSLINERDEKIKVYKIGMIARAAAIFRVKVIHIYKDPALDESGLIREVLEYLETPQYLRKYLFPIKGSLRYAGVLPPLRIPSHKPKDLKIGEVREGVIVRVAPDGTAWADIGMKALALYRGKAKERARVTVRVCSKKPLVVEDAQPEGYWGYRVRKARLEDLVKRRDAVVTSRRGKVPEPVEVARKGLLIFGSPSEGVHEIAERLGVSLNGVDVWNMFPDQGTQTVRLEEAVMGSLAITNYLRYVEGGIR</sequence>
<reference evidence="1 2" key="1">
    <citation type="submission" date="2015-04" db="EMBL/GenBank/DDBJ databases">
        <title>The complete genome sequence of the hyperthermophilic, obligate iron-reducing archaeon Geoglobus ahangari strain 234T.</title>
        <authorList>
            <person name="Manzella M.P."/>
            <person name="Holmes D.E."/>
            <person name="Rocheleau J.M."/>
            <person name="Chung A."/>
            <person name="Reguera G."/>
            <person name="Kashefi K."/>
        </authorList>
    </citation>
    <scope>NUCLEOTIDE SEQUENCE [LARGE SCALE GENOMIC DNA]</scope>
    <source>
        <strain evidence="1 2">234</strain>
    </source>
</reference>
<dbReference type="PATRIC" id="fig|113653.22.peg.393"/>
<dbReference type="InterPro" id="IPR029028">
    <property type="entry name" value="Alpha/beta_knot_MTases"/>
</dbReference>
<dbReference type="KEGG" id="gah:GAH_00389"/>
<proteinExistence type="predicted"/>
<dbReference type="CDD" id="cd18086">
    <property type="entry name" value="HsC9orf114-like"/>
    <property type="match status" value="1"/>
</dbReference>
<dbReference type="InterPro" id="IPR029026">
    <property type="entry name" value="tRNA_m1G_MTases_N"/>
</dbReference>
<dbReference type="OrthoDB" id="4144at2157"/>
<dbReference type="SUPFAM" id="SSF75217">
    <property type="entry name" value="alpha/beta knot"/>
    <property type="match status" value="1"/>
</dbReference>
<name>A0A0F7IF50_9EURY</name>
<dbReference type="EMBL" id="CP011267">
    <property type="protein sequence ID" value="AKG92258.1"/>
    <property type="molecule type" value="Genomic_DNA"/>
</dbReference>
<dbReference type="RefSeq" id="WP_048094439.1">
    <property type="nucleotide sequence ID" value="NZ_CP011267.1"/>
</dbReference>
<evidence type="ECO:0000313" key="1">
    <source>
        <dbReference type="EMBL" id="AKG92258.1"/>
    </source>
</evidence>
<dbReference type="GeneID" id="24802974"/>
<evidence type="ECO:0000313" key="2">
    <source>
        <dbReference type="Proteomes" id="UP000034723"/>
    </source>
</evidence>
<dbReference type="InterPro" id="IPR003750">
    <property type="entry name" value="Put_MeTrfase-C9orf114-like"/>
</dbReference>
<protein>
    <recommendedName>
        <fullName evidence="3">RNA-binding protein</fullName>
    </recommendedName>
</protein>